<dbReference type="EMBL" id="LDSL01000061">
    <property type="protein sequence ID" value="KTT22156.1"/>
    <property type="molecule type" value="Genomic_DNA"/>
</dbReference>
<proteinExistence type="predicted"/>
<keyword evidence="3" id="KW-1185">Reference proteome</keyword>
<evidence type="ECO:0000256" key="1">
    <source>
        <dbReference type="SAM" id="Phobius"/>
    </source>
</evidence>
<sequence>MHALVTLCNLAGFALLAASTARQQDDLFGQALAPRATALLRTGGAAGLLAGLGAAVHAWGWGLGLVVWCGHLSVAAGAVVLALVAWDRRRRR</sequence>
<comment type="caution">
    <text evidence="2">The sequence shown here is derived from an EMBL/GenBank/DDBJ whole genome shotgun (WGS) entry which is preliminary data.</text>
</comment>
<organism evidence="2 3">
    <name type="scientific">Pseudacidovorax intermedius</name>
    <dbReference type="NCBI Taxonomy" id="433924"/>
    <lineage>
        <taxon>Bacteria</taxon>
        <taxon>Pseudomonadati</taxon>
        <taxon>Pseudomonadota</taxon>
        <taxon>Betaproteobacteria</taxon>
        <taxon>Burkholderiales</taxon>
        <taxon>Comamonadaceae</taxon>
        <taxon>Pseudacidovorax</taxon>
    </lineage>
</organism>
<dbReference type="Pfam" id="PF11804">
    <property type="entry name" value="DUF3325"/>
    <property type="match status" value="1"/>
</dbReference>
<keyword evidence="1" id="KW-0472">Membrane</keyword>
<dbReference type="InterPro" id="IPR021762">
    <property type="entry name" value="DUF3325"/>
</dbReference>
<name>A0A147GX10_9BURK</name>
<accession>A0A147GX10</accession>
<evidence type="ECO:0008006" key="4">
    <source>
        <dbReference type="Google" id="ProtNLM"/>
    </source>
</evidence>
<evidence type="ECO:0000313" key="3">
    <source>
        <dbReference type="Proteomes" id="UP000072741"/>
    </source>
</evidence>
<keyword evidence="1" id="KW-0812">Transmembrane</keyword>
<dbReference type="AlphaFoldDB" id="A0A147GX10"/>
<reference evidence="2 3" key="1">
    <citation type="journal article" date="2016" name="Front. Microbiol.">
        <title>Genomic Resource of Rice Seed Associated Bacteria.</title>
        <authorList>
            <person name="Midha S."/>
            <person name="Bansal K."/>
            <person name="Sharma S."/>
            <person name="Kumar N."/>
            <person name="Patil P.P."/>
            <person name="Chaudhry V."/>
            <person name="Patil P.B."/>
        </authorList>
    </citation>
    <scope>NUCLEOTIDE SEQUENCE [LARGE SCALE GENOMIC DNA]</scope>
    <source>
        <strain evidence="2 3">NS331</strain>
    </source>
</reference>
<feature type="transmembrane region" description="Helical" evidence="1">
    <location>
        <begin position="58"/>
        <end position="86"/>
    </location>
</feature>
<evidence type="ECO:0000313" key="2">
    <source>
        <dbReference type="EMBL" id="KTT22156.1"/>
    </source>
</evidence>
<dbReference type="Proteomes" id="UP000072741">
    <property type="component" value="Unassembled WGS sequence"/>
</dbReference>
<dbReference type="RefSeq" id="WP_193758077.1">
    <property type="nucleotide sequence ID" value="NZ_LDSL01000061.1"/>
</dbReference>
<protein>
    <recommendedName>
        <fullName evidence="4">DUF3325 domain-containing protein</fullName>
    </recommendedName>
</protein>
<gene>
    <name evidence="2" type="ORF">NS331_10205</name>
</gene>
<keyword evidence="1" id="KW-1133">Transmembrane helix</keyword>